<dbReference type="AlphaFoldDB" id="A0A7G1IIJ2"/>
<sequence length="81" mass="8355">MFDGVANNATAFGNAIANLQAANVPVYTVAAPPQPWNAFGNTTNQLVSLYPSQFVGAEIVGGSHVDSMLGLNPSPTSSCSW</sequence>
<gene>
    <name evidence="1" type="ORF">NIIDMKKI_60270</name>
</gene>
<organism evidence="1 2">
    <name type="scientific">Mycobacterium kansasii</name>
    <dbReference type="NCBI Taxonomy" id="1768"/>
    <lineage>
        <taxon>Bacteria</taxon>
        <taxon>Bacillati</taxon>
        <taxon>Actinomycetota</taxon>
        <taxon>Actinomycetes</taxon>
        <taxon>Mycobacteriales</taxon>
        <taxon>Mycobacteriaceae</taxon>
        <taxon>Mycobacterium</taxon>
    </lineage>
</organism>
<evidence type="ECO:0000313" key="1">
    <source>
        <dbReference type="EMBL" id="BCI90821.1"/>
    </source>
</evidence>
<dbReference type="EMBL" id="AP023343">
    <property type="protein sequence ID" value="BCI90821.1"/>
    <property type="molecule type" value="Genomic_DNA"/>
</dbReference>
<name>A0A7G1IIJ2_MYCKA</name>
<proteinExistence type="predicted"/>
<reference evidence="1 2" key="1">
    <citation type="submission" date="2020-07" db="EMBL/GenBank/DDBJ databases">
        <title>Mycobacterium kansasii (former subtype) with zoonotic potential isolated from diseased indoor pet cat, Japan.</title>
        <authorList>
            <person name="Fukano H."/>
            <person name="Terazono T."/>
            <person name="Hoshino Y."/>
        </authorList>
    </citation>
    <scope>NUCLEOTIDE SEQUENCE [LARGE SCALE GENOMIC DNA]</scope>
    <source>
        <strain evidence="1 2">Kuro-I</strain>
    </source>
</reference>
<accession>A0A7G1IIJ2</accession>
<keyword evidence="2" id="KW-1185">Reference proteome</keyword>
<evidence type="ECO:0000313" key="2">
    <source>
        <dbReference type="Proteomes" id="UP000516380"/>
    </source>
</evidence>
<protein>
    <submittedName>
        <fullName evidence="1">Uncharacterized protein</fullName>
    </submittedName>
</protein>
<dbReference type="Proteomes" id="UP000516380">
    <property type="component" value="Chromosome"/>
</dbReference>